<feature type="non-terminal residue" evidence="1">
    <location>
        <position position="64"/>
    </location>
</feature>
<dbReference type="AlphaFoldDB" id="A0A392R513"/>
<reference evidence="1 2" key="1">
    <citation type="journal article" date="2018" name="Front. Plant Sci.">
        <title>Red Clover (Trifolium pratense) and Zigzag Clover (T. medium) - A Picture of Genomic Similarities and Differences.</title>
        <authorList>
            <person name="Dluhosova J."/>
            <person name="Istvanek J."/>
            <person name="Nedelnik J."/>
            <person name="Repkova J."/>
        </authorList>
    </citation>
    <scope>NUCLEOTIDE SEQUENCE [LARGE SCALE GENOMIC DNA]</scope>
    <source>
        <strain evidence="2">cv. 10/8</strain>
        <tissue evidence="1">Leaf</tissue>
    </source>
</reference>
<keyword evidence="2" id="KW-1185">Reference proteome</keyword>
<organism evidence="1 2">
    <name type="scientific">Trifolium medium</name>
    <dbReference type="NCBI Taxonomy" id="97028"/>
    <lineage>
        <taxon>Eukaryota</taxon>
        <taxon>Viridiplantae</taxon>
        <taxon>Streptophyta</taxon>
        <taxon>Embryophyta</taxon>
        <taxon>Tracheophyta</taxon>
        <taxon>Spermatophyta</taxon>
        <taxon>Magnoliopsida</taxon>
        <taxon>eudicotyledons</taxon>
        <taxon>Gunneridae</taxon>
        <taxon>Pentapetalae</taxon>
        <taxon>rosids</taxon>
        <taxon>fabids</taxon>
        <taxon>Fabales</taxon>
        <taxon>Fabaceae</taxon>
        <taxon>Papilionoideae</taxon>
        <taxon>50 kb inversion clade</taxon>
        <taxon>NPAAA clade</taxon>
        <taxon>Hologalegina</taxon>
        <taxon>IRL clade</taxon>
        <taxon>Trifolieae</taxon>
        <taxon>Trifolium</taxon>
    </lineage>
</organism>
<evidence type="ECO:0000313" key="2">
    <source>
        <dbReference type="Proteomes" id="UP000265520"/>
    </source>
</evidence>
<proteinExistence type="predicted"/>
<evidence type="ECO:0000313" key="1">
    <source>
        <dbReference type="EMBL" id="MCI31327.1"/>
    </source>
</evidence>
<sequence length="64" mass="6998">MSKAPMDPRDNYIPQKITDKTLALGSPDKTLALGSPSYLNKIMASPQSIISTRIRPQTGIRPCL</sequence>
<protein>
    <submittedName>
        <fullName evidence="1">Uncharacterized protein</fullName>
    </submittedName>
</protein>
<dbReference type="Proteomes" id="UP000265520">
    <property type="component" value="Unassembled WGS sequence"/>
</dbReference>
<comment type="caution">
    <text evidence="1">The sequence shown here is derived from an EMBL/GenBank/DDBJ whole genome shotgun (WGS) entry which is preliminary data.</text>
</comment>
<dbReference type="EMBL" id="LXQA010186343">
    <property type="protein sequence ID" value="MCI31327.1"/>
    <property type="molecule type" value="Genomic_DNA"/>
</dbReference>
<name>A0A392R513_9FABA</name>
<accession>A0A392R513</accession>